<sequence length="36" mass="3536">MIRGSKWPLAPRGPQAAPCRGGAGVGDALPASVPPP</sequence>
<evidence type="ECO:0000256" key="1">
    <source>
        <dbReference type="SAM" id="MobiDB-lite"/>
    </source>
</evidence>
<dbReference type="EMBL" id="CM000913">
    <property type="protein sequence ID" value="EFG06216.1"/>
    <property type="molecule type" value="Genomic_DNA"/>
</dbReference>
<name>E2PYJ4_STRCL</name>
<gene>
    <name evidence="2" type="ORF">SCLAV_1138</name>
</gene>
<proteinExistence type="predicted"/>
<organism evidence="2 3">
    <name type="scientific">Streptomyces clavuligerus</name>
    <dbReference type="NCBI Taxonomy" id="1901"/>
    <lineage>
        <taxon>Bacteria</taxon>
        <taxon>Bacillati</taxon>
        <taxon>Actinomycetota</taxon>
        <taxon>Actinomycetes</taxon>
        <taxon>Kitasatosporales</taxon>
        <taxon>Streptomycetaceae</taxon>
        <taxon>Streptomyces</taxon>
    </lineage>
</organism>
<keyword evidence="3" id="KW-1185">Reference proteome</keyword>
<accession>E2PYJ4</accession>
<dbReference type="Proteomes" id="UP000002357">
    <property type="component" value="Chromosome"/>
</dbReference>
<protein>
    <submittedName>
        <fullName evidence="2">Uncharacterized protein</fullName>
    </submittedName>
</protein>
<feature type="region of interest" description="Disordered" evidence="1">
    <location>
        <begin position="1"/>
        <end position="36"/>
    </location>
</feature>
<evidence type="ECO:0000313" key="3">
    <source>
        <dbReference type="Proteomes" id="UP000002357"/>
    </source>
</evidence>
<evidence type="ECO:0000313" key="2">
    <source>
        <dbReference type="EMBL" id="EFG06216.1"/>
    </source>
</evidence>
<dbReference type="AlphaFoldDB" id="E2PYJ4"/>
<reference evidence="2 3" key="1">
    <citation type="journal article" date="2010" name="Genome Biol. Evol.">
        <title>The sequence of a 1.8-mb bacterial linear plasmid reveals a rich evolutionary reservoir of secondary metabolic pathways.</title>
        <authorList>
            <person name="Medema M.H."/>
            <person name="Trefzer A."/>
            <person name="Kovalchuk A."/>
            <person name="van den Berg M."/>
            <person name="Mueller U."/>
            <person name="Heijne W."/>
            <person name="Wu L."/>
            <person name="Alam M.T."/>
            <person name="Ronning C.M."/>
            <person name="Nierman W.C."/>
            <person name="Bovenberg R.A.L."/>
            <person name="Breitling R."/>
            <person name="Takano E."/>
        </authorList>
    </citation>
    <scope>NUCLEOTIDE SEQUENCE [LARGE SCALE GENOMIC DNA]</scope>
    <source>
        <strain evidence="3">ATCC 27064 / DSM 738 / JCM 4710 / NBRC 13307 / NCIMB 12785 / NRRL 3585 / VKM Ac-602</strain>
    </source>
</reference>